<sequence length="64" mass="7744">MIDSVDELRTILIHQLKVKNNKALLLMINRMEKIHKTFFITDELIKYKQNLLRLLTYHNYNVSN</sequence>
<gene>
    <name evidence="1" type="ORF">CLUMA_CG003051</name>
</gene>
<dbReference type="AlphaFoldDB" id="A0A1J1HPH5"/>
<organism evidence="1 2">
    <name type="scientific">Clunio marinus</name>
    <dbReference type="NCBI Taxonomy" id="568069"/>
    <lineage>
        <taxon>Eukaryota</taxon>
        <taxon>Metazoa</taxon>
        <taxon>Ecdysozoa</taxon>
        <taxon>Arthropoda</taxon>
        <taxon>Hexapoda</taxon>
        <taxon>Insecta</taxon>
        <taxon>Pterygota</taxon>
        <taxon>Neoptera</taxon>
        <taxon>Endopterygota</taxon>
        <taxon>Diptera</taxon>
        <taxon>Nematocera</taxon>
        <taxon>Chironomoidea</taxon>
        <taxon>Chironomidae</taxon>
        <taxon>Clunio</taxon>
    </lineage>
</organism>
<name>A0A1J1HPH5_9DIPT</name>
<evidence type="ECO:0000313" key="1">
    <source>
        <dbReference type="EMBL" id="CRK89292.1"/>
    </source>
</evidence>
<dbReference type="Proteomes" id="UP000183832">
    <property type="component" value="Unassembled WGS sequence"/>
</dbReference>
<protein>
    <submittedName>
        <fullName evidence="1">CLUMA_CG003051, isoform A</fullName>
    </submittedName>
</protein>
<proteinExistence type="predicted"/>
<reference evidence="1 2" key="1">
    <citation type="submission" date="2015-04" db="EMBL/GenBank/DDBJ databases">
        <authorList>
            <person name="Syromyatnikov M.Y."/>
            <person name="Popov V.N."/>
        </authorList>
    </citation>
    <scope>NUCLEOTIDE SEQUENCE [LARGE SCALE GENOMIC DNA]</scope>
</reference>
<keyword evidence="2" id="KW-1185">Reference proteome</keyword>
<dbReference type="EMBL" id="CVRI01000011">
    <property type="protein sequence ID" value="CRK89292.1"/>
    <property type="molecule type" value="Genomic_DNA"/>
</dbReference>
<accession>A0A1J1HPH5</accession>
<evidence type="ECO:0000313" key="2">
    <source>
        <dbReference type="Proteomes" id="UP000183832"/>
    </source>
</evidence>